<accession>A0A0C2YKU1</accession>
<dbReference type="HOGENOM" id="CLU_1214890_0_0_1"/>
<keyword evidence="2" id="KW-1185">Reference proteome</keyword>
<reference evidence="2" key="2">
    <citation type="submission" date="2015-01" db="EMBL/GenBank/DDBJ databases">
        <title>Evolutionary Origins and Diversification of the Mycorrhizal Mutualists.</title>
        <authorList>
            <consortium name="DOE Joint Genome Institute"/>
            <consortium name="Mycorrhizal Genomics Consortium"/>
            <person name="Kohler A."/>
            <person name="Kuo A."/>
            <person name="Nagy L.G."/>
            <person name="Floudas D."/>
            <person name="Copeland A."/>
            <person name="Barry K.W."/>
            <person name="Cichocki N."/>
            <person name="Veneault-Fourrey C."/>
            <person name="LaButti K."/>
            <person name="Lindquist E.A."/>
            <person name="Lipzen A."/>
            <person name="Lundell T."/>
            <person name="Morin E."/>
            <person name="Murat C."/>
            <person name="Riley R."/>
            <person name="Ohm R."/>
            <person name="Sun H."/>
            <person name="Tunlid A."/>
            <person name="Henrissat B."/>
            <person name="Grigoriev I.V."/>
            <person name="Hibbett D.S."/>
            <person name="Martin F."/>
        </authorList>
    </citation>
    <scope>NUCLEOTIDE SEQUENCE [LARGE SCALE GENOMIC DNA]</scope>
    <source>
        <strain evidence="2">h7</strain>
    </source>
</reference>
<gene>
    <name evidence="1" type="ORF">M413DRAFT_411553</name>
</gene>
<sequence>MSNFLSHGNHTTVYEPPSDTAHAISTPWILGSGVDWVHGEKSLRPRWRQLHRRWGVLARGILEDLGCCRTGCASSSAQDQHYCSSQSTVPLVWLPHVALAKGGGGASQIGARPLYPSCERYSAWSIPLSSWSAKGRPPPVQVGKMFDGLLSQISRNLVQSQYHLAYTNADPIPTYIDSPFTSHLPHHFYSISTFYPARPLDIHSTIQLWENSRRHSYGFQFPNLSPFI</sequence>
<evidence type="ECO:0000313" key="1">
    <source>
        <dbReference type="EMBL" id="KIM41622.1"/>
    </source>
</evidence>
<evidence type="ECO:0000313" key="2">
    <source>
        <dbReference type="Proteomes" id="UP000053424"/>
    </source>
</evidence>
<name>A0A0C2YKU1_HEBCY</name>
<organism evidence="1 2">
    <name type="scientific">Hebeloma cylindrosporum</name>
    <dbReference type="NCBI Taxonomy" id="76867"/>
    <lineage>
        <taxon>Eukaryota</taxon>
        <taxon>Fungi</taxon>
        <taxon>Dikarya</taxon>
        <taxon>Basidiomycota</taxon>
        <taxon>Agaricomycotina</taxon>
        <taxon>Agaricomycetes</taxon>
        <taxon>Agaricomycetidae</taxon>
        <taxon>Agaricales</taxon>
        <taxon>Agaricineae</taxon>
        <taxon>Hymenogastraceae</taxon>
        <taxon>Hebeloma</taxon>
    </lineage>
</organism>
<dbReference type="Proteomes" id="UP000053424">
    <property type="component" value="Unassembled WGS sequence"/>
</dbReference>
<dbReference type="AlphaFoldDB" id="A0A0C2YKU1"/>
<reference evidence="1 2" key="1">
    <citation type="submission" date="2014-04" db="EMBL/GenBank/DDBJ databases">
        <authorList>
            <consortium name="DOE Joint Genome Institute"/>
            <person name="Kuo A."/>
            <person name="Gay G."/>
            <person name="Dore J."/>
            <person name="Kohler A."/>
            <person name="Nagy L.G."/>
            <person name="Floudas D."/>
            <person name="Copeland A."/>
            <person name="Barry K.W."/>
            <person name="Cichocki N."/>
            <person name="Veneault-Fourrey C."/>
            <person name="LaButti K."/>
            <person name="Lindquist E.A."/>
            <person name="Lipzen A."/>
            <person name="Lundell T."/>
            <person name="Morin E."/>
            <person name="Murat C."/>
            <person name="Sun H."/>
            <person name="Tunlid A."/>
            <person name="Henrissat B."/>
            <person name="Grigoriev I.V."/>
            <person name="Hibbett D.S."/>
            <person name="Martin F."/>
            <person name="Nordberg H.P."/>
            <person name="Cantor M.N."/>
            <person name="Hua S.X."/>
        </authorList>
    </citation>
    <scope>NUCLEOTIDE SEQUENCE [LARGE SCALE GENOMIC DNA]</scope>
    <source>
        <strain evidence="2">h7</strain>
    </source>
</reference>
<dbReference type="EMBL" id="KN831780">
    <property type="protein sequence ID" value="KIM41622.1"/>
    <property type="molecule type" value="Genomic_DNA"/>
</dbReference>
<proteinExistence type="predicted"/>
<protein>
    <submittedName>
        <fullName evidence="1">Uncharacterized protein</fullName>
    </submittedName>
</protein>